<evidence type="ECO:0000313" key="3">
    <source>
        <dbReference type="Proteomes" id="UP000490727"/>
    </source>
</evidence>
<gene>
    <name evidence="2" type="ORF">GNZ05_05195</name>
</gene>
<name>A0AAJ3CW93_ECOLX</name>
<keyword evidence="1" id="KW-0472">Membrane</keyword>
<feature type="transmembrane region" description="Helical" evidence="1">
    <location>
        <begin position="46"/>
        <end position="65"/>
    </location>
</feature>
<dbReference type="AlphaFoldDB" id="A0AAJ3CW93"/>
<reference evidence="2 3" key="1">
    <citation type="submission" date="2019-11" db="EMBL/GenBank/DDBJ databases">
        <title>Whole genome sequence analysis of environmental Escherichia coli from the feces of straw-necked ibis (Threskiornis spinicollis) nesting on inland wetlands.</title>
        <authorList>
            <person name="Wyrsch E.R."/>
            <person name="Roy Chowdhury P."/>
            <person name="Wallis L."/>
            <person name="Cummins M.L."/>
            <person name="Zingali T."/>
            <person name="Brandis K.J."/>
            <person name="Djordjevic S.P."/>
        </authorList>
    </citation>
    <scope>NUCLEOTIDE SEQUENCE [LARGE SCALE GENOMIC DNA]</scope>
    <source>
        <strain evidence="2 3">IBS12</strain>
    </source>
</reference>
<comment type="caution">
    <text evidence="2">The sequence shown here is derived from an EMBL/GenBank/DDBJ whole genome shotgun (WGS) entry which is preliminary data.</text>
</comment>
<dbReference type="EMBL" id="WOET01000003">
    <property type="protein sequence ID" value="MUM71557.1"/>
    <property type="molecule type" value="Genomic_DNA"/>
</dbReference>
<protein>
    <submittedName>
        <fullName evidence="2">Uncharacterized protein</fullName>
    </submittedName>
</protein>
<keyword evidence="1" id="KW-1133">Transmembrane helix</keyword>
<evidence type="ECO:0000313" key="2">
    <source>
        <dbReference type="EMBL" id="MUM71557.1"/>
    </source>
</evidence>
<dbReference type="Proteomes" id="UP000490727">
    <property type="component" value="Unassembled WGS sequence"/>
</dbReference>
<sequence>MVDSFMKKIFKNLLSGFEKAVRLIFSSVVMVITVLAFSLVLHFVPFWLVFIVLIALLGAHVYYVYRDALDDDND</sequence>
<evidence type="ECO:0000256" key="1">
    <source>
        <dbReference type="SAM" id="Phobius"/>
    </source>
</evidence>
<dbReference type="RefSeq" id="WP_155850954.1">
    <property type="nucleotide sequence ID" value="NZ_JASNIC010000004.1"/>
</dbReference>
<feature type="transmembrane region" description="Helical" evidence="1">
    <location>
        <begin position="20"/>
        <end position="40"/>
    </location>
</feature>
<organism evidence="2 3">
    <name type="scientific">Escherichia coli</name>
    <dbReference type="NCBI Taxonomy" id="562"/>
    <lineage>
        <taxon>Bacteria</taxon>
        <taxon>Pseudomonadati</taxon>
        <taxon>Pseudomonadota</taxon>
        <taxon>Gammaproteobacteria</taxon>
        <taxon>Enterobacterales</taxon>
        <taxon>Enterobacteriaceae</taxon>
        <taxon>Escherichia</taxon>
    </lineage>
</organism>
<keyword evidence="1" id="KW-0812">Transmembrane</keyword>
<proteinExistence type="predicted"/>
<accession>A0AAJ3CW93</accession>